<dbReference type="Gene3D" id="3.10.450.50">
    <property type="match status" value="1"/>
</dbReference>
<gene>
    <name evidence="1" type="ORF">BANT10_03339</name>
</gene>
<reference evidence="2" key="1">
    <citation type="submission" date="2017-03" db="EMBL/GenBank/DDBJ databases">
        <authorList>
            <person name="Monnet C."/>
        </authorList>
    </citation>
    <scope>NUCLEOTIDE SEQUENCE [LARGE SCALE GENOMIC DNA]</scope>
    <source>
        <strain evidence="2">P10</strain>
    </source>
</reference>
<keyword evidence="2" id="KW-1185">Reference proteome</keyword>
<name>A0A2H1KQE7_9MICO</name>
<dbReference type="CDD" id="cd00531">
    <property type="entry name" value="NTF2_like"/>
    <property type="match status" value="1"/>
</dbReference>
<protein>
    <recommendedName>
        <fullName evidence="3">DUF4440 domain-containing protein</fullName>
    </recommendedName>
</protein>
<dbReference type="Proteomes" id="UP000234342">
    <property type="component" value="Unassembled WGS sequence"/>
</dbReference>
<sequence length="126" mass="14041">MNTIDNEIDAQEFFDTYAAAMLARDAKAIANLYAVPALIEFPGQAVAVSDSAQTEQFFESSFAQYETLTDVRASVRTIAHTSHSSWVEVIWAYDGTPAERYIYQLIQVAEGWKIAVLTPLIEEDSI</sequence>
<dbReference type="RefSeq" id="WP_101644677.1">
    <property type="nucleotide sequence ID" value="NZ_FXZE01000025.1"/>
</dbReference>
<dbReference type="InterPro" id="IPR032710">
    <property type="entry name" value="NTF2-like_dom_sf"/>
</dbReference>
<dbReference type="EMBL" id="FXZE01000025">
    <property type="protein sequence ID" value="SMY01986.1"/>
    <property type="molecule type" value="Genomic_DNA"/>
</dbReference>
<dbReference type="AlphaFoldDB" id="A0A2H1KQE7"/>
<evidence type="ECO:0000313" key="1">
    <source>
        <dbReference type="EMBL" id="SMY01986.1"/>
    </source>
</evidence>
<evidence type="ECO:0000313" key="2">
    <source>
        <dbReference type="Proteomes" id="UP000234342"/>
    </source>
</evidence>
<organism evidence="1 2">
    <name type="scientific">Brevibacterium antiquum</name>
    <dbReference type="NCBI Taxonomy" id="234835"/>
    <lineage>
        <taxon>Bacteria</taxon>
        <taxon>Bacillati</taxon>
        <taxon>Actinomycetota</taxon>
        <taxon>Actinomycetes</taxon>
        <taxon>Micrococcales</taxon>
        <taxon>Brevibacteriaceae</taxon>
        <taxon>Brevibacterium</taxon>
    </lineage>
</organism>
<dbReference type="SUPFAM" id="SSF54427">
    <property type="entry name" value="NTF2-like"/>
    <property type="match status" value="1"/>
</dbReference>
<accession>A0A2H1KQE7</accession>
<proteinExistence type="predicted"/>
<evidence type="ECO:0008006" key="3">
    <source>
        <dbReference type="Google" id="ProtNLM"/>
    </source>
</evidence>